<proteinExistence type="predicted"/>
<dbReference type="AlphaFoldDB" id="A0A0C9VQ83"/>
<dbReference type="Proteomes" id="UP000054279">
    <property type="component" value="Unassembled WGS sequence"/>
</dbReference>
<reference evidence="1 2" key="1">
    <citation type="submission" date="2014-06" db="EMBL/GenBank/DDBJ databases">
        <title>Evolutionary Origins and Diversification of the Mycorrhizal Mutualists.</title>
        <authorList>
            <consortium name="DOE Joint Genome Institute"/>
            <consortium name="Mycorrhizal Genomics Consortium"/>
            <person name="Kohler A."/>
            <person name="Kuo A."/>
            <person name="Nagy L.G."/>
            <person name="Floudas D."/>
            <person name="Copeland A."/>
            <person name="Barry K.W."/>
            <person name="Cichocki N."/>
            <person name="Veneault-Fourrey C."/>
            <person name="LaButti K."/>
            <person name="Lindquist E.A."/>
            <person name="Lipzen A."/>
            <person name="Lundell T."/>
            <person name="Morin E."/>
            <person name="Murat C."/>
            <person name="Riley R."/>
            <person name="Ohm R."/>
            <person name="Sun H."/>
            <person name="Tunlid A."/>
            <person name="Henrissat B."/>
            <person name="Grigoriev I.V."/>
            <person name="Hibbett D.S."/>
            <person name="Martin F."/>
        </authorList>
    </citation>
    <scope>NUCLEOTIDE SEQUENCE [LARGE SCALE GENOMIC DNA]</scope>
    <source>
        <strain evidence="1 2">SS14</strain>
    </source>
</reference>
<name>A0A0C9VQ83_SPHS4</name>
<accession>A0A0C9VQ83</accession>
<dbReference type="EMBL" id="KN837117">
    <property type="protein sequence ID" value="KIJ44422.1"/>
    <property type="molecule type" value="Genomic_DNA"/>
</dbReference>
<organism evidence="1 2">
    <name type="scientific">Sphaerobolus stellatus (strain SS14)</name>
    <dbReference type="NCBI Taxonomy" id="990650"/>
    <lineage>
        <taxon>Eukaryota</taxon>
        <taxon>Fungi</taxon>
        <taxon>Dikarya</taxon>
        <taxon>Basidiomycota</taxon>
        <taxon>Agaricomycotina</taxon>
        <taxon>Agaricomycetes</taxon>
        <taxon>Phallomycetidae</taxon>
        <taxon>Geastrales</taxon>
        <taxon>Sphaerobolaceae</taxon>
        <taxon>Sphaerobolus</taxon>
    </lineage>
</organism>
<sequence>MSVDNRLYRILISESAHLIWRMRCEWRISGEGQPEKHITPNEVTHRWYKTIGLRALQDVLSANTARYGKKAVRKEMVDSTWEKLLGVDNFWRWNLEEVIEFLVGIPPGQPPGVARA</sequence>
<gene>
    <name evidence="1" type="ORF">M422DRAFT_252017</name>
</gene>
<protein>
    <submittedName>
        <fullName evidence="1">Uncharacterized protein</fullName>
    </submittedName>
</protein>
<evidence type="ECO:0000313" key="1">
    <source>
        <dbReference type="EMBL" id="KIJ44422.1"/>
    </source>
</evidence>
<keyword evidence="2" id="KW-1185">Reference proteome</keyword>
<evidence type="ECO:0000313" key="2">
    <source>
        <dbReference type="Proteomes" id="UP000054279"/>
    </source>
</evidence>
<dbReference type="OrthoDB" id="3262992at2759"/>
<dbReference type="HOGENOM" id="CLU_044484_2_2_1"/>